<comment type="similarity">
    <text evidence="2">Belongs to the MGMT family.</text>
</comment>
<evidence type="ECO:0000256" key="6">
    <source>
        <dbReference type="ARBA" id="ARBA00022763"/>
    </source>
</evidence>
<evidence type="ECO:0000313" key="11">
    <source>
        <dbReference type="Proteomes" id="UP000315889"/>
    </source>
</evidence>
<gene>
    <name evidence="10" type="ORF">EVB03_05905</name>
</gene>
<dbReference type="Gene3D" id="3.30.160.70">
    <property type="entry name" value="Methylated DNA-protein cysteine methyltransferase domain"/>
    <property type="match status" value="1"/>
</dbReference>
<sequence length="172" mass="19055">MSNQIHIQYLKLPKAEFVLGSFEDKLCLCDFRYRRMRNAVDKRIQQGLKASFTEQSTKVLELTMAQLKEYWAGSRKSFDVPLLTVGTKFQKKVWQSLLDIPYSETVSYLELATAVGNKGAVRATGSANGANALAIIIPCHRVIASDGSLGGYGGGLPLKKHLLALEKSRCLF</sequence>
<keyword evidence="6" id="KW-0227">DNA damage</keyword>
<dbReference type="InterPro" id="IPR036388">
    <property type="entry name" value="WH-like_DNA-bd_sf"/>
</dbReference>
<reference evidence="10 11" key="1">
    <citation type="submission" date="2019-02" db="EMBL/GenBank/DDBJ databases">
        <title>Prokaryotic population dynamics and viral predation in marine succession experiment using metagenomics: the confinement effect.</title>
        <authorList>
            <person name="Haro-Moreno J.M."/>
            <person name="Rodriguez-Valera F."/>
            <person name="Lopez-Perez M."/>
        </authorList>
    </citation>
    <scope>NUCLEOTIDE SEQUENCE [LARGE SCALE GENOMIC DNA]</scope>
    <source>
        <strain evidence="10">MED-G170</strain>
    </source>
</reference>
<feature type="domain" description="Methylated-DNA-[protein]-cysteine S-methyltransferase DNA binding" evidence="9">
    <location>
        <begin position="88"/>
        <end position="167"/>
    </location>
</feature>
<evidence type="ECO:0000259" key="9">
    <source>
        <dbReference type="Pfam" id="PF01035"/>
    </source>
</evidence>
<dbReference type="GO" id="GO:0003908">
    <property type="term" value="F:methylated-DNA-[protein]-cysteine S-methyltransferase activity"/>
    <property type="evidence" value="ECO:0007669"/>
    <property type="project" value="UniProtKB-EC"/>
</dbReference>
<dbReference type="PANTHER" id="PTHR10815:SF5">
    <property type="entry name" value="METHYLATED-DNA--PROTEIN-CYSTEINE METHYLTRANSFERASE"/>
    <property type="match status" value="1"/>
</dbReference>
<dbReference type="PANTHER" id="PTHR10815">
    <property type="entry name" value="METHYLATED-DNA--PROTEIN-CYSTEINE METHYLTRANSFERASE"/>
    <property type="match status" value="1"/>
</dbReference>
<name>A0A520MFX0_9GAMM</name>
<protein>
    <recommendedName>
        <fullName evidence="3">methylated-DNA--[protein]-cysteine S-methyltransferase</fullName>
        <ecNumber evidence="3">2.1.1.63</ecNumber>
    </recommendedName>
</protein>
<dbReference type="GO" id="GO:0032259">
    <property type="term" value="P:methylation"/>
    <property type="evidence" value="ECO:0007669"/>
    <property type="project" value="UniProtKB-KW"/>
</dbReference>
<keyword evidence="4 10" id="KW-0489">Methyltransferase</keyword>
<evidence type="ECO:0000256" key="8">
    <source>
        <dbReference type="ARBA" id="ARBA00049348"/>
    </source>
</evidence>
<dbReference type="EC" id="2.1.1.63" evidence="3"/>
<evidence type="ECO:0000256" key="2">
    <source>
        <dbReference type="ARBA" id="ARBA00008711"/>
    </source>
</evidence>
<dbReference type="NCBIfam" id="TIGR00589">
    <property type="entry name" value="ogt"/>
    <property type="match status" value="1"/>
</dbReference>
<dbReference type="CDD" id="cd06445">
    <property type="entry name" value="ATase"/>
    <property type="match status" value="1"/>
</dbReference>
<evidence type="ECO:0000256" key="3">
    <source>
        <dbReference type="ARBA" id="ARBA00011918"/>
    </source>
</evidence>
<evidence type="ECO:0000256" key="7">
    <source>
        <dbReference type="ARBA" id="ARBA00023204"/>
    </source>
</evidence>
<comment type="catalytic activity">
    <reaction evidence="1">
        <text>a 4-O-methyl-thymidine in DNA + L-cysteinyl-[protein] = a thymidine in DNA + S-methyl-L-cysteinyl-[protein]</text>
        <dbReference type="Rhea" id="RHEA:53428"/>
        <dbReference type="Rhea" id="RHEA-COMP:10131"/>
        <dbReference type="Rhea" id="RHEA-COMP:10132"/>
        <dbReference type="Rhea" id="RHEA-COMP:13555"/>
        <dbReference type="Rhea" id="RHEA-COMP:13556"/>
        <dbReference type="ChEBI" id="CHEBI:29950"/>
        <dbReference type="ChEBI" id="CHEBI:82612"/>
        <dbReference type="ChEBI" id="CHEBI:137386"/>
        <dbReference type="ChEBI" id="CHEBI:137387"/>
        <dbReference type="EC" id="2.1.1.63"/>
    </reaction>
</comment>
<dbReference type="SUPFAM" id="SSF53155">
    <property type="entry name" value="Methylated DNA-protein cysteine methyltransferase domain"/>
    <property type="match status" value="1"/>
</dbReference>
<dbReference type="AlphaFoldDB" id="A0A520MFX0"/>
<dbReference type="GO" id="GO:0006281">
    <property type="term" value="P:DNA repair"/>
    <property type="evidence" value="ECO:0007669"/>
    <property type="project" value="UniProtKB-KW"/>
</dbReference>
<comment type="catalytic activity">
    <reaction evidence="8">
        <text>a 6-O-methyl-2'-deoxyguanosine in DNA + L-cysteinyl-[protein] = S-methyl-L-cysteinyl-[protein] + a 2'-deoxyguanosine in DNA</text>
        <dbReference type="Rhea" id="RHEA:24000"/>
        <dbReference type="Rhea" id="RHEA-COMP:10131"/>
        <dbReference type="Rhea" id="RHEA-COMP:10132"/>
        <dbReference type="Rhea" id="RHEA-COMP:11367"/>
        <dbReference type="Rhea" id="RHEA-COMP:11368"/>
        <dbReference type="ChEBI" id="CHEBI:29950"/>
        <dbReference type="ChEBI" id="CHEBI:82612"/>
        <dbReference type="ChEBI" id="CHEBI:85445"/>
        <dbReference type="ChEBI" id="CHEBI:85448"/>
        <dbReference type="EC" id="2.1.1.63"/>
    </reaction>
</comment>
<dbReference type="InterPro" id="IPR036631">
    <property type="entry name" value="MGMT_N_sf"/>
</dbReference>
<keyword evidence="5 10" id="KW-0808">Transferase</keyword>
<dbReference type="EMBL" id="SHBP01000006">
    <property type="protein sequence ID" value="RZO20129.1"/>
    <property type="molecule type" value="Genomic_DNA"/>
</dbReference>
<organism evidence="10 11">
    <name type="scientific">SAR92 clade bacterium</name>
    <dbReference type="NCBI Taxonomy" id="2315479"/>
    <lineage>
        <taxon>Bacteria</taxon>
        <taxon>Pseudomonadati</taxon>
        <taxon>Pseudomonadota</taxon>
        <taxon>Gammaproteobacteria</taxon>
        <taxon>Cellvibrionales</taxon>
        <taxon>Porticoccaceae</taxon>
        <taxon>SAR92 clade</taxon>
    </lineage>
</organism>
<dbReference type="SUPFAM" id="SSF46767">
    <property type="entry name" value="Methylated DNA-protein cysteine methyltransferase, C-terminal domain"/>
    <property type="match status" value="1"/>
</dbReference>
<dbReference type="FunFam" id="1.10.10.10:FF:000214">
    <property type="entry name" value="Methylated-DNA--protein-cysteine methyltransferase"/>
    <property type="match status" value="1"/>
</dbReference>
<evidence type="ECO:0000256" key="1">
    <source>
        <dbReference type="ARBA" id="ARBA00001286"/>
    </source>
</evidence>
<dbReference type="Pfam" id="PF01035">
    <property type="entry name" value="DNA_binding_1"/>
    <property type="match status" value="1"/>
</dbReference>
<dbReference type="PROSITE" id="PS00374">
    <property type="entry name" value="MGMT"/>
    <property type="match status" value="1"/>
</dbReference>
<evidence type="ECO:0000256" key="4">
    <source>
        <dbReference type="ARBA" id="ARBA00022603"/>
    </source>
</evidence>
<dbReference type="Proteomes" id="UP000315889">
    <property type="component" value="Unassembled WGS sequence"/>
</dbReference>
<dbReference type="Gene3D" id="1.10.10.10">
    <property type="entry name" value="Winged helix-like DNA-binding domain superfamily/Winged helix DNA-binding domain"/>
    <property type="match status" value="1"/>
</dbReference>
<dbReference type="InterPro" id="IPR036217">
    <property type="entry name" value="MethylDNA_cys_MeTrfase_DNAb"/>
</dbReference>
<keyword evidence="7" id="KW-0234">DNA repair</keyword>
<dbReference type="InterPro" id="IPR014048">
    <property type="entry name" value="MethylDNA_cys_MeTrfase_DNA-bd"/>
</dbReference>
<dbReference type="InterPro" id="IPR001497">
    <property type="entry name" value="MethylDNA_cys_MeTrfase_AS"/>
</dbReference>
<accession>A0A520MFX0</accession>
<evidence type="ECO:0000256" key="5">
    <source>
        <dbReference type="ARBA" id="ARBA00022679"/>
    </source>
</evidence>
<proteinExistence type="inferred from homology"/>
<evidence type="ECO:0000313" key="10">
    <source>
        <dbReference type="EMBL" id="RZO20129.1"/>
    </source>
</evidence>
<comment type="caution">
    <text evidence="10">The sequence shown here is derived from an EMBL/GenBank/DDBJ whole genome shotgun (WGS) entry which is preliminary data.</text>
</comment>